<feature type="region of interest" description="Disordered" evidence="1">
    <location>
        <begin position="1"/>
        <end position="31"/>
    </location>
</feature>
<dbReference type="EMBL" id="JAOPHQ010002873">
    <property type="protein sequence ID" value="KAK0145223.1"/>
    <property type="molecule type" value="Genomic_DNA"/>
</dbReference>
<proteinExistence type="predicted"/>
<protein>
    <recommendedName>
        <fullName evidence="2">C17orf113 probable zinc finger domain-containing protein</fullName>
    </recommendedName>
</protein>
<reference evidence="3" key="1">
    <citation type="journal article" date="2023" name="Front. Mar. Sci.">
        <title>A new Merluccius polli reference genome to investigate the effects of global change in West African waters.</title>
        <authorList>
            <person name="Mateo J.L."/>
            <person name="Blanco-Fernandez C."/>
            <person name="Garcia-Vazquez E."/>
            <person name="Machado-Schiaffino G."/>
        </authorList>
    </citation>
    <scope>NUCLEOTIDE SEQUENCE</scope>
    <source>
        <strain evidence="3">C29</strain>
        <tissue evidence="3">Fin</tissue>
    </source>
</reference>
<dbReference type="InterPro" id="IPR057456">
    <property type="entry name" value="Znf_C17orf113"/>
</dbReference>
<feature type="domain" description="C17orf113 probable zinc finger" evidence="2">
    <location>
        <begin position="48"/>
        <end position="98"/>
    </location>
</feature>
<sequence length="129" mass="14530">MLIEVKGEKRGADENDGQTQPLASAERASGSKEVRWEYRVQLEREFSWLRREDGKMFCDICKTANISNGFVRGCTNMQKSALTDHKSSHSHLEASRVLNQSVAMIKHVEKSQVACNEALKTQLKVVLHG</sequence>
<evidence type="ECO:0000313" key="3">
    <source>
        <dbReference type="EMBL" id="KAK0145223.1"/>
    </source>
</evidence>
<dbReference type="Proteomes" id="UP001174136">
    <property type="component" value="Unassembled WGS sequence"/>
</dbReference>
<evidence type="ECO:0000256" key="1">
    <source>
        <dbReference type="SAM" id="MobiDB-lite"/>
    </source>
</evidence>
<evidence type="ECO:0000313" key="4">
    <source>
        <dbReference type="Proteomes" id="UP001174136"/>
    </source>
</evidence>
<accession>A0AA47MRB7</accession>
<organism evidence="3 4">
    <name type="scientific">Merluccius polli</name>
    <name type="common">Benguela hake</name>
    <name type="synonym">Merluccius cadenati</name>
    <dbReference type="NCBI Taxonomy" id="89951"/>
    <lineage>
        <taxon>Eukaryota</taxon>
        <taxon>Metazoa</taxon>
        <taxon>Chordata</taxon>
        <taxon>Craniata</taxon>
        <taxon>Vertebrata</taxon>
        <taxon>Euteleostomi</taxon>
        <taxon>Actinopterygii</taxon>
        <taxon>Neopterygii</taxon>
        <taxon>Teleostei</taxon>
        <taxon>Neoteleostei</taxon>
        <taxon>Acanthomorphata</taxon>
        <taxon>Zeiogadaria</taxon>
        <taxon>Gadariae</taxon>
        <taxon>Gadiformes</taxon>
        <taxon>Gadoidei</taxon>
        <taxon>Merlucciidae</taxon>
        <taxon>Merluccius</taxon>
    </lineage>
</organism>
<comment type="caution">
    <text evidence="3">The sequence shown here is derived from an EMBL/GenBank/DDBJ whole genome shotgun (WGS) entry which is preliminary data.</text>
</comment>
<dbReference type="Pfam" id="PF25431">
    <property type="entry name" value="zf-C17orf113"/>
    <property type="match status" value="1"/>
</dbReference>
<dbReference type="AlphaFoldDB" id="A0AA47MRB7"/>
<keyword evidence="4" id="KW-1185">Reference proteome</keyword>
<evidence type="ECO:0000259" key="2">
    <source>
        <dbReference type="Pfam" id="PF25431"/>
    </source>
</evidence>
<feature type="compositionally biased region" description="Basic and acidic residues" evidence="1">
    <location>
        <begin position="1"/>
        <end position="13"/>
    </location>
</feature>
<gene>
    <name evidence="3" type="ORF">N1851_015878</name>
</gene>
<name>A0AA47MRB7_MERPO</name>